<name>A0ACB8D171_DERSI</name>
<dbReference type="EMBL" id="CM023473">
    <property type="protein sequence ID" value="KAH7955119.1"/>
    <property type="molecule type" value="Genomic_DNA"/>
</dbReference>
<comment type="caution">
    <text evidence="1">The sequence shown here is derived from an EMBL/GenBank/DDBJ whole genome shotgun (WGS) entry which is preliminary data.</text>
</comment>
<evidence type="ECO:0000313" key="2">
    <source>
        <dbReference type="Proteomes" id="UP000821865"/>
    </source>
</evidence>
<sequence>MAWGYDRNSRKGLTIMNAANRCEFSLITDSEQPTRIGNSISRNTTPDLCFVKNADGARWSNTELNLSSDHYMLTFASRPNGTQKRGNSSRNAQSGISSDSKVIEKPHLASRT</sequence>
<gene>
    <name evidence="1" type="ORF">HPB49_024588</name>
</gene>
<protein>
    <submittedName>
        <fullName evidence="1">Uncharacterized protein</fullName>
    </submittedName>
</protein>
<keyword evidence="2" id="KW-1185">Reference proteome</keyword>
<organism evidence="1 2">
    <name type="scientific">Dermacentor silvarum</name>
    <name type="common">Tick</name>
    <dbReference type="NCBI Taxonomy" id="543639"/>
    <lineage>
        <taxon>Eukaryota</taxon>
        <taxon>Metazoa</taxon>
        <taxon>Ecdysozoa</taxon>
        <taxon>Arthropoda</taxon>
        <taxon>Chelicerata</taxon>
        <taxon>Arachnida</taxon>
        <taxon>Acari</taxon>
        <taxon>Parasitiformes</taxon>
        <taxon>Ixodida</taxon>
        <taxon>Ixodoidea</taxon>
        <taxon>Ixodidae</taxon>
        <taxon>Rhipicephalinae</taxon>
        <taxon>Dermacentor</taxon>
    </lineage>
</organism>
<accession>A0ACB8D171</accession>
<evidence type="ECO:0000313" key="1">
    <source>
        <dbReference type="EMBL" id="KAH7955119.1"/>
    </source>
</evidence>
<reference evidence="1" key="1">
    <citation type="submission" date="2020-05" db="EMBL/GenBank/DDBJ databases">
        <title>Large-scale comparative analyses of tick genomes elucidate their genetic diversity and vector capacities.</title>
        <authorList>
            <person name="Jia N."/>
            <person name="Wang J."/>
            <person name="Shi W."/>
            <person name="Du L."/>
            <person name="Sun Y."/>
            <person name="Zhan W."/>
            <person name="Jiang J."/>
            <person name="Wang Q."/>
            <person name="Zhang B."/>
            <person name="Ji P."/>
            <person name="Sakyi L.B."/>
            <person name="Cui X."/>
            <person name="Yuan T."/>
            <person name="Jiang B."/>
            <person name="Yang W."/>
            <person name="Lam T.T.-Y."/>
            <person name="Chang Q."/>
            <person name="Ding S."/>
            <person name="Wang X."/>
            <person name="Zhu J."/>
            <person name="Ruan X."/>
            <person name="Zhao L."/>
            <person name="Wei J."/>
            <person name="Que T."/>
            <person name="Du C."/>
            <person name="Cheng J."/>
            <person name="Dai P."/>
            <person name="Han X."/>
            <person name="Huang E."/>
            <person name="Gao Y."/>
            <person name="Liu J."/>
            <person name="Shao H."/>
            <person name="Ye R."/>
            <person name="Li L."/>
            <person name="Wei W."/>
            <person name="Wang X."/>
            <person name="Wang C."/>
            <person name="Yang T."/>
            <person name="Huo Q."/>
            <person name="Li W."/>
            <person name="Guo W."/>
            <person name="Chen H."/>
            <person name="Zhou L."/>
            <person name="Ni X."/>
            <person name="Tian J."/>
            <person name="Zhou Y."/>
            <person name="Sheng Y."/>
            <person name="Liu T."/>
            <person name="Pan Y."/>
            <person name="Xia L."/>
            <person name="Li J."/>
            <person name="Zhao F."/>
            <person name="Cao W."/>
        </authorList>
    </citation>
    <scope>NUCLEOTIDE SEQUENCE</scope>
    <source>
        <strain evidence="1">Dsil-2018</strain>
    </source>
</reference>
<dbReference type="Proteomes" id="UP000821865">
    <property type="component" value="Chromosome 4"/>
</dbReference>
<proteinExistence type="predicted"/>